<gene>
    <name evidence="1" type="ORF">CR513_53380</name>
</gene>
<protein>
    <submittedName>
        <fullName evidence="1">Uncharacterized protein</fullName>
    </submittedName>
</protein>
<dbReference type="Proteomes" id="UP000257109">
    <property type="component" value="Unassembled WGS sequence"/>
</dbReference>
<comment type="caution">
    <text evidence="1">The sequence shown here is derived from an EMBL/GenBank/DDBJ whole genome shotgun (WGS) entry which is preliminary data.</text>
</comment>
<evidence type="ECO:0000313" key="1">
    <source>
        <dbReference type="EMBL" id="RDX67708.1"/>
    </source>
</evidence>
<dbReference type="EMBL" id="QJKJ01012879">
    <property type="protein sequence ID" value="RDX67708.1"/>
    <property type="molecule type" value="Genomic_DNA"/>
</dbReference>
<accession>A0A371ENS9</accession>
<reference evidence="1" key="1">
    <citation type="submission" date="2018-05" db="EMBL/GenBank/DDBJ databases">
        <title>Draft genome of Mucuna pruriens seed.</title>
        <authorList>
            <person name="Nnadi N.E."/>
            <person name="Vos R."/>
            <person name="Hasami M.H."/>
            <person name="Devisetty U.K."/>
            <person name="Aguiy J.C."/>
        </authorList>
    </citation>
    <scope>NUCLEOTIDE SEQUENCE [LARGE SCALE GENOMIC DNA]</scope>
    <source>
        <strain evidence="1">JCA_2017</strain>
    </source>
</reference>
<proteinExistence type="predicted"/>
<name>A0A371ENS9_MUCPR</name>
<dbReference type="AlphaFoldDB" id="A0A371ENS9"/>
<sequence length="123" mass="14221">MQYGRLFPIYFWLSPNQSLPLVSCNSTIDDYQVWQKRLAHPNSNVLHDILKSSFLGNKHTSSLNYFPLSNSFILMFKPNSLLKLKKKISNNGGEHTSYSFQEFLQSNGIISQRYAHQPHNKMG</sequence>
<dbReference type="OrthoDB" id="1706811at2759"/>
<feature type="non-terminal residue" evidence="1">
    <location>
        <position position="1"/>
    </location>
</feature>
<keyword evidence="2" id="KW-1185">Reference proteome</keyword>
<organism evidence="1 2">
    <name type="scientific">Mucuna pruriens</name>
    <name type="common">Velvet bean</name>
    <name type="synonym">Dolichos pruriens</name>
    <dbReference type="NCBI Taxonomy" id="157652"/>
    <lineage>
        <taxon>Eukaryota</taxon>
        <taxon>Viridiplantae</taxon>
        <taxon>Streptophyta</taxon>
        <taxon>Embryophyta</taxon>
        <taxon>Tracheophyta</taxon>
        <taxon>Spermatophyta</taxon>
        <taxon>Magnoliopsida</taxon>
        <taxon>eudicotyledons</taxon>
        <taxon>Gunneridae</taxon>
        <taxon>Pentapetalae</taxon>
        <taxon>rosids</taxon>
        <taxon>fabids</taxon>
        <taxon>Fabales</taxon>
        <taxon>Fabaceae</taxon>
        <taxon>Papilionoideae</taxon>
        <taxon>50 kb inversion clade</taxon>
        <taxon>NPAAA clade</taxon>
        <taxon>indigoferoid/millettioid clade</taxon>
        <taxon>Phaseoleae</taxon>
        <taxon>Mucuna</taxon>
    </lineage>
</organism>
<evidence type="ECO:0000313" key="2">
    <source>
        <dbReference type="Proteomes" id="UP000257109"/>
    </source>
</evidence>